<dbReference type="HOGENOM" id="CLU_3406136_0_0_6"/>
<evidence type="ECO:0000313" key="1">
    <source>
        <dbReference type="EMBL" id="CDG96192.1"/>
    </source>
</evidence>
<protein>
    <submittedName>
        <fullName evidence="1">Uncharacterized protein</fullName>
    </submittedName>
</protein>
<reference evidence="1" key="1">
    <citation type="submission" date="2013-07" db="EMBL/GenBank/DDBJ databases">
        <title>Sub-species coevolution in mutualistic symbiosis.</title>
        <authorList>
            <person name="Murfin K."/>
            <person name="Klassen J."/>
            <person name="Lee M."/>
            <person name="Forst S."/>
            <person name="Stock P."/>
            <person name="Goodrich-Blair H."/>
        </authorList>
    </citation>
    <scope>NUCLEOTIDE SEQUENCE [LARGE SCALE GENOMIC DNA]</scope>
    <source>
        <strain evidence="1">Puntauvense</strain>
    </source>
</reference>
<proteinExistence type="predicted"/>
<accession>A0A077NDD0</accession>
<name>A0A077NDD0_XENBV</name>
<dbReference type="AlphaFoldDB" id="A0A077NDD0"/>
<organism evidence="1">
    <name type="scientific">Xenorhabdus bovienii str. puntauvense</name>
    <dbReference type="NCBI Taxonomy" id="1398201"/>
    <lineage>
        <taxon>Bacteria</taxon>
        <taxon>Pseudomonadati</taxon>
        <taxon>Pseudomonadota</taxon>
        <taxon>Gammaproteobacteria</taxon>
        <taxon>Enterobacterales</taxon>
        <taxon>Morganellaceae</taxon>
        <taxon>Xenorhabdus</taxon>
    </lineage>
</organism>
<dbReference type="Proteomes" id="UP000028511">
    <property type="component" value="Unassembled WGS sequence"/>
</dbReference>
<comment type="caution">
    <text evidence="1">The sequence shown here is derived from an EMBL/GenBank/DDBJ whole genome shotgun (WGS) entry which is preliminary data.</text>
</comment>
<sequence length="30" mass="3825">MMRFFLYLFNTYYNTKDVSESYYENSNKKQ</sequence>
<gene>
    <name evidence="1" type="ORF">XBP1_1970014</name>
</gene>
<dbReference type="EMBL" id="CBSW010000109">
    <property type="protein sequence ID" value="CDG96192.1"/>
    <property type="molecule type" value="Genomic_DNA"/>
</dbReference>